<organism evidence="1 2">
    <name type="scientific">Candida orthopsilosis (strain 90-125)</name>
    <name type="common">Yeast</name>
    <dbReference type="NCBI Taxonomy" id="1136231"/>
    <lineage>
        <taxon>Eukaryota</taxon>
        <taxon>Fungi</taxon>
        <taxon>Dikarya</taxon>
        <taxon>Ascomycota</taxon>
        <taxon>Saccharomycotina</taxon>
        <taxon>Pichiomycetes</taxon>
        <taxon>Debaryomycetaceae</taxon>
        <taxon>Candida/Lodderomyces clade</taxon>
        <taxon>Candida</taxon>
    </lineage>
</organism>
<dbReference type="PANTHER" id="PTHR43861">
    <property type="entry name" value="TRANS-ACONITATE 2-METHYLTRANSFERASE-RELATED"/>
    <property type="match status" value="1"/>
</dbReference>
<protein>
    <recommendedName>
        <fullName evidence="3">Methyltransferase domain-containing protein</fullName>
    </recommendedName>
</protein>
<proteinExistence type="predicted"/>
<dbReference type="SUPFAM" id="SSF53335">
    <property type="entry name" value="S-adenosyl-L-methionine-dependent methyltransferases"/>
    <property type="match status" value="1"/>
</dbReference>
<dbReference type="PANTHER" id="PTHR43861:SF1">
    <property type="entry name" value="TRANS-ACONITATE 2-METHYLTRANSFERASE"/>
    <property type="match status" value="1"/>
</dbReference>
<dbReference type="eggNOG" id="KOG1270">
    <property type="taxonomic scope" value="Eukaryota"/>
</dbReference>
<dbReference type="GeneID" id="14539587"/>
<evidence type="ECO:0000313" key="1">
    <source>
        <dbReference type="EMBL" id="CCG25592.1"/>
    </source>
</evidence>
<sequence length="334" mass="37858">MTSDATSKSNTTVDAHQQAIVENKRAFDEAFAQVYEKRDSQVLLSYLFAKHMLEFDLCVPVKRKSLEESEPLLGDAHLPLNGFTKKDILPDPSTYSDKYPKSIFRPGMKLLDFACGTGMVTELFVPYLTGSGDEPRSEIAGIDIGSTFLKYFNERAAKFSNDKVSMKSFEYDVLDPNLQSELTKFNNYFDVVFSTISYHHIHNYQEVTKKIAEFLKPGGWMFIIDFYNEDVEQVDSLSNQNRDIAHGVQHMGGLKIDKLNHTLGDLAGLINVSSAREFRTSLWQPREFVLNHSKQSMVDSMNAGELEEKEIDGQVNYLIETSLVYAVGQKPETK</sequence>
<dbReference type="AlphaFoldDB" id="H8X2P5"/>
<dbReference type="CDD" id="cd02440">
    <property type="entry name" value="AdoMet_MTases"/>
    <property type="match status" value="1"/>
</dbReference>
<dbReference type="EMBL" id="HE681721">
    <property type="protein sequence ID" value="CCG25592.1"/>
    <property type="molecule type" value="Genomic_DNA"/>
</dbReference>
<reference evidence="1 2" key="1">
    <citation type="journal article" date="2012" name="PLoS ONE">
        <title>Sequence and analysis of the genome of the pathogenic yeast Candida orthopsilosis.</title>
        <authorList>
            <person name="Riccombeni A."/>
            <person name="Vidanes G."/>
            <person name="Proux-Wera E."/>
            <person name="Wolfe K.H."/>
            <person name="Butler G."/>
        </authorList>
    </citation>
    <scope>NUCLEOTIDE SEQUENCE [LARGE SCALE GENOMIC DNA]</scope>
    <source>
        <strain evidence="1 2">Co 90-125</strain>
    </source>
</reference>
<dbReference type="HOGENOM" id="CLU_849913_0_0_1"/>
<dbReference type="Proteomes" id="UP000005018">
    <property type="component" value="Chromosome 3"/>
</dbReference>
<dbReference type="InterPro" id="IPR029063">
    <property type="entry name" value="SAM-dependent_MTases_sf"/>
</dbReference>
<evidence type="ECO:0008006" key="3">
    <source>
        <dbReference type="Google" id="ProtNLM"/>
    </source>
</evidence>
<dbReference type="RefSeq" id="XP_003868496.1">
    <property type="nucleotide sequence ID" value="XM_003868448.1"/>
</dbReference>
<dbReference type="OrthoDB" id="3647at2759"/>
<accession>H8X2P5</accession>
<name>H8X2P5_CANO9</name>
<keyword evidence="2" id="KW-1185">Reference proteome</keyword>
<gene>
    <name evidence="1" type="ORF">CORT_0C02160</name>
</gene>
<dbReference type="Pfam" id="PF13489">
    <property type="entry name" value="Methyltransf_23"/>
    <property type="match status" value="1"/>
</dbReference>
<dbReference type="Gene3D" id="3.40.50.150">
    <property type="entry name" value="Vaccinia Virus protein VP39"/>
    <property type="match status" value="1"/>
</dbReference>
<evidence type="ECO:0000313" key="2">
    <source>
        <dbReference type="Proteomes" id="UP000005018"/>
    </source>
</evidence>
<dbReference type="KEGG" id="cot:CORT_0C02160"/>